<dbReference type="EMBL" id="VUOB01000011">
    <property type="protein sequence ID" value="KAA2264315.1"/>
    <property type="molecule type" value="Genomic_DNA"/>
</dbReference>
<accession>A0A5B2XMD9</accession>
<feature type="transmembrane region" description="Helical" evidence="1">
    <location>
        <begin position="127"/>
        <end position="144"/>
    </location>
</feature>
<dbReference type="OrthoDB" id="5176879at2"/>
<evidence type="ECO:0000313" key="3">
    <source>
        <dbReference type="Proteomes" id="UP000323454"/>
    </source>
</evidence>
<organism evidence="2 3">
    <name type="scientific">Solihabitans fulvus</name>
    <dbReference type="NCBI Taxonomy" id="1892852"/>
    <lineage>
        <taxon>Bacteria</taxon>
        <taxon>Bacillati</taxon>
        <taxon>Actinomycetota</taxon>
        <taxon>Actinomycetes</taxon>
        <taxon>Pseudonocardiales</taxon>
        <taxon>Pseudonocardiaceae</taxon>
        <taxon>Solihabitans</taxon>
    </lineage>
</organism>
<sequence>MDAKRREVARLCRAAVDRPRWQLVFGVLVSAWALAWILAQLRHQQHSPLGVLRGAVSWAGIPAGWLDDSTDWLRDPRRHGLWAWLAIAAGLLWAGTSERAQLPALLGWLAVLTAGEGIGYAAAVHRAALTMLVFVAALVVLSVLRRRHLVLRRTVLIPRDVLRAGVTAAALTAVVPLLAPGLALAGLVRPYVTRPPRPDPTRAVIPLARREDEYVPRHADHARP</sequence>
<comment type="caution">
    <text evidence="2">The sequence shown here is derived from an EMBL/GenBank/DDBJ whole genome shotgun (WGS) entry which is preliminary data.</text>
</comment>
<name>A0A5B2XMD9_9PSEU</name>
<feature type="transmembrane region" description="Helical" evidence="1">
    <location>
        <begin position="79"/>
        <end position="95"/>
    </location>
</feature>
<keyword evidence="3" id="KW-1185">Reference proteome</keyword>
<reference evidence="2 3" key="2">
    <citation type="submission" date="2019-09" db="EMBL/GenBank/DDBJ databases">
        <authorList>
            <person name="Jin C."/>
        </authorList>
    </citation>
    <scope>NUCLEOTIDE SEQUENCE [LARGE SCALE GENOMIC DNA]</scope>
    <source>
        <strain evidence="2 3">AN110305</strain>
    </source>
</reference>
<feature type="transmembrane region" description="Helical" evidence="1">
    <location>
        <begin position="21"/>
        <end position="39"/>
    </location>
</feature>
<feature type="transmembrane region" description="Helical" evidence="1">
    <location>
        <begin position="165"/>
        <end position="188"/>
    </location>
</feature>
<reference evidence="2 3" key="1">
    <citation type="submission" date="2019-09" db="EMBL/GenBank/DDBJ databases">
        <title>Goodfellowia gen. nov., a new genus of the Pseudonocardineae related to Actinoalloteichus, containing Goodfellowia coeruleoviolacea gen. nov., comb. nov. gen. nov., comb. nov.</title>
        <authorList>
            <person name="Labeda D."/>
        </authorList>
    </citation>
    <scope>NUCLEOTIDE SEQUENCE [LARGE SCALE GENOMIC DNA]</scope>
    <source>
        <strain evidence="2 3">AN110305</strain>
    </source>
</reference>
<dbReference type="AlphaFoldDB" id="A0A5B2XMD9"/>
<protein>
    <submittedName>
        <fullName evidence="2">Uncharacterized protein</fullName>
    </submittedName>
</protein>
<keyword evidence="1" id="KW-0812">Transmembrane</keyword>
<evidence type="ECO:0000313" key="2">
    <source>
        <dbReference type="EMBL" id="KAA2264315.1"/>
    </source>
</evidence>
<dbReference type="RefSeq" id="WP_149848798.1">
    <property type="nucleotide sequence ID" value="NZ_VUOB01000011.1"/>
</dbReference>
<feature type="transmembrane region" description="Helical" evidence="1">
    <location>
        <begin position="102"/>
        <end position="121"/>
    </location>
</feature>
<evidence type="ECO:0000256" key="1">
    <source>
        <dbReference type="SAM" id="Phobius"/>
    </source>
</evidence>
<keyword evidence="1" id="KW-1133">Transmembrane helix</keyword>
<keyword evidence="1" id="KW-0472">Membrane</keyword>
<dbReference type="Proteomes" id="UP000323454">
    <property type="component" value="Unassembled WGS sequence"/>
</dbReference>
<gene>
    <name evidence="2" type="ORF">F0L68_07800</name>
</gene>
<proteinExistence type="predicted"/>